<dbReference type="PANTHER" id="PTHR34280:SF2">
    <property type="entry name" value="OS01G0920100 PROTEIN"/>
    <property type="match status" value="1"/>
</dbReference>
<dbReference type="InParanoid" id="A0A2R6RJZ7"/>
<dbReference type="InterPro" id="IPR038947">
    <property type="entry name" value="At3g27210-like"/>
</dbReference>
<dbReference type="STRING" id="1590841.A0A2R6RJZ7"/>
<comment type="caution">
    <text evidence="2">The sequence shown here is derived from an EMBL/GenBank/DDBJ whole genome shotgun (WGS) entry which is preliminary data.</text>
</comment>
<dbReference type="FunCoup" id="A0A2R6RJZ7">
    <property type="interactions" value="414"/>
</dbReference>
<feature type="compositionally biased region" description="Polar residues" evidence="1">
    <location>
        <begin position="88"/>
        <end position="114"/>
    </location>
</feature>
<reference evidence="2 3" key="1">
    <citation type="submission" date="2017-07" db="EMBL/GenBank/DDBJ databases">
        <title>An improved, manually edited Actinidia chinensis var. chinensis (kiwifruit) genome highlights the challenges associated with draft genomes and gene prediction in plants.</title>
        <authorList>
            <person name="Pilkington S."/>
            <person name="Crowhurst R."/>
            <person name="Hilario E."/>
            <person name="Nardozza S."/>
            <person name="Fraser L."/>
            <person name="Peng Y."/>
            <person name="Gunaseelan K."/>
            <person name="Simpson R."/>
            <person name="Tahir J."/>
            <person name="Deroles S."/>
            <person name="Templeton K."/>
            <person name="Luo Z."/>
            <person name="Davy M."/>
            <person name="Cheng C."/>
            <person name="Mcneilage M."/>
            <person name="Scaglione D."/>
            <person name="Liu Y."/>
            <person name="Zhang Q."/>
            <person name="Datson P."/>
            <person name="De Silva N."/>
            <person name="Gardiner S."/>
            <person name="Bassett H."/>
            <person name="Chagne D."/>
            <person name="Mccallum J."/>
            <person name="Dzierzon H."/>
            <person name="Deng C."/>
            <person name="Wang Y.-Y."/>
            <person name="Barron N."/>
            <person name="Manako K."/>
            <person name="Bowen J."/>
            <person name="Foster T."/>
            <person name="Erridge Z."/>
            <person name="Tiffin H."/>
            <person name="Waite C."/>
            <person name="Davies K."/>
            <person name="Grierson E."/>
            <person name="Laing W."/>
            <person name="Kirk R."/>
            <person name="Chen X."/>
            <person name="Wood M."/>
            <person name="Montefiori M."/>
            <person name="Brummell D."/>
            <person name="Schwinn K."/>
            <person name="Catanach A."/>
            <person name="Fullerton C."/>
            <person name="Li D."/>
            <person name="Meiyalaghan S."/>
            <person name="Nieuwenhuizen N."/>
            <person name="Read N."/>
            <person name="Prakash R."/>
            <person name="Hunter D."/>
            <person name="Zhang H."/>
            <person name="Mckenzie M."/>
            <person name="Knabel M."/>
            <person name="Harris A."/>
            <person name="Allan A."/>
            <person name="Chen A."/>
            <person name="Janssen B."/>
            <person name="Plunkett B."/>
            <person name="Dwamena C."/>
            <person name="Voogd C."/>
            <person name="Leif D."/>
            <person name="Lafferty D."/>
            <person name="Souleyre E."/>
            <person name="Varkonyi-Gasic E."/>
            <person name="Gambi F."/>
            <person name="Hanley J."/>
            <person name="Yao J.-L."/>
            <person name="Cheung J."/>
            <person name="David K."/>
            <person name="Warren B."/>
            <person name="Marsh K."/>
            <person name="Snowden K."/>
            <person name="Lin-Wang K."/>
            <person name="Brian L."/>
            <person name="Martinez-Sanchez M."/>
            <person name="Wang M."/>
            <person name="Ileperuma N."/>
            <person name="Macnee N."/>
            <person name="Campin R."/>
            <person name="Mcatee P."/>
            <person name="Drummond R."/>
            <person name="Espley R."/>
            <person name="Ireland H."/>
            <person name="Wu R."/>
            <person name="Atkinson R."/>
            <person name="Karunairetnam S."/>
            <person name="Bulley S."/>
            <person name="Chunkath S."/>
            <person name="Hanley Z."/>
            <person name="Storey R."/>
            <person name="Thrimawithana A."/>
            <person name="Thomson S."/>
            <person name="David C."/>
            <person name="Testolin R."/>
        </authorList>
    </citation>
    <scope>NUCLEOTIDE SEQUENCE [LARGE SCALE GENOMIC DNA]</scope>
    <source>
        <strain evidence="3">cv. Red5</strain>
        <tissue evidence="2">Young leaf</tissue>
    </source>
</reference>
<dbReference type="Gramene" id="PSS30336">
    <property type="protein sequence ID" value="PSS30336"/>
    <property type="gene ID" value="CEY00_Acc05575"/>
</dbReference>
<reference evidence="3" key="2">
    <citation type="journal article" date="2018" name="BMC Genomics">
        <title>A manually annotated Actinidia chinensis var. chinensis (kiwifruit) genome highlights the challenges associated with draft genomes and gene prediction in plants.</title>
        <authorList>
            <person name="Pilkington S.M."/>
            <person name="Crowhurst R."/>
            <person name="Hilario E."/>
            <person name="Nardozza S."/>
            <person name="Fraser L."/>
            <person name="Peng Y."/>
            <person name="Gunaseelan K."/>
            <person name="Simpson R."/>
            <person name="Tahir J."/>
            <person name="Deroles S.C."/>
            <person name="Templeton K."/>
            <person name="Luo Z."/>
            <person name="Davy M."/>
            <person name="Cheng C."/>
            <person name="McNeilage M."/>
            <person name="Scaglione D."/>
            <person name="Liu Y."/>
            <person name="Zhang Q."/>
            <person name="Datson P."/>
            <person name="De Silva N."/>
            <person name="Gardiner S.E."/>
            <person name="Bassett H."/>
            <person name="Chagne D."/>
            <person name="McCallum J."/>
            <person name="Dzierzon H."/>
            <person name="Deng C."/>
            <person name="Wang Y.Y."/>
            <person name="Barron L."/>
            <person name="Manako K."/>
            <person name="Bowen J."/>
            <person name="Foster T.M."/>
            <person name="Erridge Z.A."/>
            <person name="Tiffin H."/>
            <person name="Waite C.N."/>
            <person name="Davies K.M."/>
            <person name="Grierson E.P."/>
            <person name="Laing W.A."/>
            <person name="Kirk R."/>
            <person name="Chen X."/>
            <person name="Wood M."/>
            <person name="Montefiori M."/>
            <person name="Brummell D.A."/>
            <person name="Schwinn K.E."/>
            <person name="Catanach A."/>
            <person name="Fullerton C."/>
            <person name="Li D."/>
            <person name="Meiyalaghan S."/>
            <person name="Nieuwenhuizen N."/>
            <person name="Read N."/>
            <person name="Prakash R."/>
            <person name="Hunter D."/>
            <person name="Zhang H."/>
            <person name="McKenzie M."/>
            <person name="Knabel M."/>
            <person name="Harris A."/>
            <person name="Allan A.C."/>
            <person name="Gleave A."/>
            <person name="Chen A."/>
            <person name="Janssen B.J."/>
            <person name="Plunkett B."/>
            <person name="Ampomah-Dwamena C."/>
            <person name="Voogd C."/>
            <person name="Leif D."/>
            <person name="Lafferty D."/>
            <person name="Souleyre E.J.F."/>
            <person name="Varkonyi-Gasic E."/>
            <person name="Gambi F."/>
            <person name="Hanley J."/>
            <person name="Yao J.L."/>
            <person name="Cheung J."/>
            <person name="David K.M."/>
            <person name="Warren B."/>
            <person name="Marsh K."/>
            <person name="Snowden K.C."/>
            <person name="Lin-Wang K."/>
            <person name="Brian L."/>
            <person name="Martinez-Sanchez M."/>
            <person name="Wang M."/>
            <person name="Ileperuma N."/>
            <person name="Macnee N."/>
            <person name="Campin R."/>
            <person name="McAtee P."/>
            <person name="Drummond R.S.M."/>
            <person name="Espley R.V."/>
            <person name="Ireland H.S."/>
            <person name="Wu R."/>
            <person name="Atkinson R.G."/>
            <person name="Karunairetnam S."/>
            <person name="Bulley S."/>
            <person name="Chunkath S."/>
            <person name="Hanley Z."/>
            <person name="Storey R."/>
            <person name="Thrimawithana A.H."/>
            <person name="Thomson S."/>
            <person name="David C."/>
            <person name="Testolin R."/>
            <person name="Huang H."/>
            <person name="Hellens R.P."/>
            <person name="Schaffer R.J."/>
        </authorList>
    </citation>
    <scope>NUCLEOTIDE SEQUENCE [LARGE SCALE GENOMIC DNA]</scope>
    <source>
        <strain evidence="3">cv. Red5</strain>
    </source>
</reference>
<dbReference type="OrthoDB" id="1925325at2759"/>
<evidence type="ECO:0000256" key="1">
    <source>
        <dbReference type="SAM" id="MobiDB-lite"/>
    </source>
</evidence>
<protein>
    <submittedName>
        <fullName evidence="2">Uncharacterized protein</fullName>
    </submittedName>
</protein>
<evidence type="ECO:0000313" key="3">
    <source>
        <dbReference type="Proteomes" id="UP000241394"/>
    </source>
</evidence>
<proteinExistence type="predicted"/>
<dbReference type="AlphaFoldDB" id="A0A2R6RJZ7"/>
<evidence type="ECO:0000313" key="2">
    <source>
        <dbReference type="EMBL" id="PSS30336.1"/>
    </source>
</evidence>
<accession>A0A2R6RJZ7</accession>
<dbReference type="PANTHER" id="PTHR34280">
    <property type="entry name" value="OS01G0920100 PROTEIN"/>
    <property type="match status" value="1"/>
</dbReference>
<dbReference type="Proteomes" id="UP000241394">
    <property type="component" value="Chromosome LG5"/>
</dbReference>
<organism evidence="2 3">
    <name type="scientific">Actinidia chinensis var. chinensis</name>
    <name type="common">Chinese soft-hair kiwi</name>
    <dbReference type="NCBI Taxonomy" id="1590841"/>
    <lineage>
        <taxon>Eukaryota</taxon>
        <taxon>Viridiplantae</taxon>
        <taxon>Streptophyta</taxon>
        <taxon>Embryophyta</taxon>
        <taxon>Tracheophyta</taxon>
        <taxon>Spermatophyta</taxon>
        <taxon>Magnoliopsida</taxon>
        <taxon>eudicotyledons</taxon>
        <taxon>Gunneridae</taxon>
        <taxon>Pentapetalae</taxon>
        <taxon>asterids</taxon>
        <taxon>Ericales</taxon>
        <taxon>Actinidiaceae</taxon>
        <taxon>Actinidia</taxon>
    </lineage>
</organism>
<feature type="region of interest" description="Disordered" evidence="1">
    <location>
        <begin position="48"/>
        <end position="68"/>
    </location>
</feature>
<dbReference type="OMA" id="INQHTAN"/>
<dbReference type="EMBL" id="NKQK01000005">
    <property type="protein sequence ID" value="PSS30336.1"/>
    <property type="molecule type" value="Genomic_DNA"/>
</dbReference>
<keyword evidence="3" id="KW-1185">Reference proteome</keyword>
<name>A0A2R6RJZ7_ACTCC</name>
<sequence>MGGCVSGHKDSDSNMKLQLFGSKTDKIVIPSPIHDKPIVHGDRPIAEGGLKSHPLASVGDGGSKEETFFDSQPWLESDCEDDFFSVSGDVTPSRGSTPVNQSFSARTPQVNLTLSDDKKPCSKPETFPTNKKKLSELFFESLIGDQDVDHQNTPANQNEVNGKVEAKMTILGLPPRPADSTAFVSGANSVCSSEKIGDYKPNKEKPSKSVHCCLPRMLSRRSFSERKKKMSPAHRVG</sequence>
<feature type="region of interest" description="Disordered" evidence="1">
    <location>
        <begin position="88"/>
        <end position="128"/>
    </location>
</feature>
<gene>
    <name evidence="2" type="ORF">CEY00_Acc05575</name>
</gene>